<organism evidence="1 2">
    <name type="scientific">Lepraria finkii</name>
    <dbReference type="NCBI Taxonomy" id="1340010"/>
    <lineage>
        <taxon>Eukaryota</taxon>
        <taxon>Fungi</taxon>
        <taxon>Dikarya</taxon>
        <taxon>Ascomycota</taxon>
        <taxon>Pezizomycotina</taxon>
        <taxon>Lecanoromycetes</taxon>
        <taxon>OSLEUM clade</taxon>
        <taxon>Lecanoromycetidae</taxon>
        <taxon>Lecanorales</taxon>
        <taxon>Lecanorineae</taxon>
        <taxon>Stereocaulaceae</taxon>
        <taxon>Lepraria</taxon>
    </lineage>
</organism>
<keyword evidence="2" id="KW-1185">Reference proteome</keyword>
<evidence type="ECO:0000313" key="1">
    <source>
        <dbReference type="EMBL" id="KAL2049148.1"/>
    </source>
</evidence>
<reference evidence="1 2" key="1">
    <citation type="submission" date="2024-09" db="EMBL/GenBank/DDBJ databases">
        <title>Rethinking Asexuality: The Enigmatic Case of Functional Sexual Genes in Lepraria (Stereocaulaceae).</title>
        <authorList>
            <person name="Doellman M."/>
            <person name="Sun Y."/>
            <person name="Barcenas-Pena A."/>
            <person name="Lumbsch H.T."/>
            <person name="Grewe F."/>
        </authorList>
    </citation>
    <scope>NUCLEOTIDE SEQUENCE [LARGE SCALE GENOMIC DNA]</scope>
    <source>
        <strain evidence="1 2">Grewe 0041</strain>
    </source>
</reference>
<name>A0ABR4B070_9LECA</name>
<dbReference type="EMBL" id="JBHFEH010000070">
    <property type="protein sequence ID" value="KAL2049148.1"/>
    <property type="molecule type" value="Genomic_DNA"/>
</dbReference>
<gene>
    <name evidence="1" type="ORF">ABVK25_010577</name>
</gene>
<dbReference type="Proteomes" id="UP001590951">
    <property type="component" value="Unassembled WGS sequence"/>
</dbReference>
<proteinExistence type="predicted"/>
<accession>A0ABR4B070</accession>
<evidence type="ECO:0000313" key="2">
    <source>
        <dbReference type="Proteomes" id="UP001590951"/>
    </source>
</evidence>
<sequence>MLIASKEVIKDGLGIVDGAADVADWLIVENTITGVAKLEGGPLDVTGGPGVEEVKEDVVRHVLEIDDEIGVAVVYGAAFDVERLFGALETVEELGGPEEVLERTLEDALEALEGWGIPTDVLAELFEALDPAEELEEFEEAFE</sequence>
<protein>
    <submittedName>
        <fullName evidence="1">Uncharacterized protein</fullName>
    </submittedName>
</protein>
<comment type="caution">
    <text evidence="1">The sequence shown here is derived from an EMBL/GenBank/DDBJ whole genome shotgun (WGS) entry which is preliminary data.</text>
</comment>